<feature type="repeat" description="WD" evidence="3">
    <location>
        <begin position="931"/>
        <end position="972"/>
    </location>
</feature>
<feature type="repeat" description="WD" evidence="3">
    <location>
        <begin position="1436"/>
        <end position="1477"/>
    </location>
</feature>
<dbReference type="InterPro" id="IPR000157">
    <property type="entry name" value="TIR_dom"/>
</dbReference>
<organism evidence="6 7">
    <name type="scientific">Actinomadura vinacea</name>
    <dbReference type="NCBI Taxonomy" id="115336"/>
    <lineage>
        <taxon>Bacteria</taxon>
        <taxon>Bacillati</taxon>
        <taxon>Actinomycetota</taxon>
        <taxon>Actinomycetes</taxon>
        <taxon>Streptosporangiales</taxon>
        <taxon>Thermomonosporaceae</taxon>
        <taxon>Actinomadura</taxon>
    </lineage>
</organism>
<gene>
    <name evidence="6" type="ORF">GCM10010191_50710</name>
</gene>
<evidence type="ECO:0000256" key="4">
    <source>
        <dbReference type="SAM" id="MobiDB-lite"/>
    </source>
</evidence>
<dbReference type="InterPro" id="IPR027417">
    <property type="entry name" value="P-loop_NTPase"/>
</dbReference>
<evidence type="ECO:0000256" key="2">
    <source>
        <dbReference type="ARBA" id="ARBA00022737"/>
    </source>
</evidence>
<sequence>MTRAVTGLDVHRVAEVIVTLPDDSGRRGTGYRIRDDAVLTAAHVVVDGSVTVRFNADQGDAEWSSTAQVVWYSEPADAAVLRIAPPPGREPVRPVGMGRMAEVDDEIRCSTLGFPRFKLRRDATGPALTRYRDTAHRLGRIPGLSHRREGTFEVRVDAPERDPDPDRSPWEGMSGAPVFVRDVLVGLVSLHHRSDGLGTLTASRLDAWHARLNARALADLRALTGFPDTADALTEVTSLDVPVRPALGSGVYDLFLSHRAEDAGAAERIADQLETYGLLPFLERRLGGQGTPAPEAVEQAIMTAGTIAVLVGPDGLGSRHAERLAAALNRSIPRQSDIRVIPVLLPGAEPDALPPFLARHLAVDFRTQLDDPSAMAALVSGVRGRAPRRKGPALPDSPAPYRSLDAFTQAEAGFFFGRSAEIGQLERRARANAFTAVVGASGSGKSSLVLAGLLPRLGDEWTVCQLVPGRFPLRALADALAAVLAPQDLFATAKRLELSLVDGHELAKTAGTIARLRPGRRVLLVVDQFEEIFAYGPGRDREFIANLYRAAREAADTVHIVITLRADFYAPCLESAELRDLLPANQLLLGSLDDTGIREAVLRPAQKVGLLFEQGLVQRIVGDMRGRPGALPLLQAALAGLWRRRHGVWVTHEDYDAIGGIGGALDRLADDLYSGLDPPMRGLARRLFLRLVTLGEDVTHIRRRVGRDELYPVDADPREIDELISRLSGRDVRLLSVDRDTVELTHEALIDSWKTLREWLEQDDADLRTHRQLTEDAQRWDAQGRDDSFLYRGQRLAGALDWAARNGPAMNRFESAFLMTGRATEERAKAREQSDRTLARAGMAVFELDSAPEEAILLAYAAGRDAGATPLVQRSLFRVAETARIQHILRGHTDRISSVAWHPDGRIVATGGYDHTVRLWDLRDDRPPVVLRGHTDSVTCLAFDRAGRRLVSGGWDNVARVWDVATLAEIAVLTGHGSWVSSVSWSPSERYIATGSRDHTARVWNVRDGETVCELTGHEEWVRSAEWHPGEGLLLTGGYDHVAKLWEIPSGRELATLTGHDGPVPAVAWSPDGTGALACSEDGTFSFWKVTETEQSMLRRFPVHTSPVYCVAWSPTDRRAAVGSEDGRVRVFDVDSGALLETLPGHRGWVSSVAWSPEGTSLISGSEDATARVASFRPGLPAREIGRHADWATGATWHPSGRIAVTSGGDGLRVWDTESAVELAHVDAGDALTAVAWSPHGDLVAGGGASGQLMIWDARTWRIVFADPQAHSDRVTAVAWSPDETLLATSSYDQTATLWDTGTWRPGQGIQTETWVVDVAWSPDGRELLCAFWQNDALIWTIGDPADPLVLRPLEGHTAVLHSAAWDGSGRSVVTSSGDGTARLWDPATGEQIRVLGTGEAYTTAFNPRRQQVVTGSRDGGLRFWDVVTGADLLVTYQHPAAILAAAWSPDGTEILTACEDGTIRVWPGSTDQIMAELRHRIARIIPPGDLERRFPHL</sequence>
<evidence type="ECO:0000313" key="7">
    <source>
        <dbReference type="Proteomes" id="UP001501231"/>
    </source>
</evidence>
<dbReference type="EMBL" id="BAAARW010000020">
    <property type="protein sequence ID" value="GAA2430916.1"/>
    <property type="molecule type" value="Genomic_DNA"/>
</dbReference>
<dbReference type="Gene3D" id="3.40.50.10140">
    <property type="entry name" value="Toll/interleukin-1 receptor homology (TIR) domain"/>
    <property type="match status" value="1"/>
</dbReference>
<dbReference type="PROSITE" id="PS50294">
    <property type="entry name" value="WD_REPEATS_REGION"/>
    <property type="match status" value="10"/>
</dbReference>
<dbReference type="RefSeq" id="WP_344592139.1">
    <property type="nucleotide sequence ID" value="NZ_BAAARW010000020.1"/>
</dbReference>
<keyword evidence="2" id="KW-0677">Repeat</keyword>
<dbReference type="InterPro" id="IPR015943">
    <property type="entry name" value="WD40/YVTN_repeat-like_dom_sf"/>
</dbReference>
<feature type="repeat" description="WD" evidence="3">
    <location>
        <begin position="1230"/>
        <end position="1266"/>
    </location>
</feature>
<dbReference type="PROSITE" id="PS50082">
    <property type="entry name" value="WD_REPEATS_2"/>
    <property type="match status" value="12"/>
</dbReference>
<dbReference type="Gene3D" id="2.130.10.10">
    <property type="entry name" value="YVTN repeat-like/Quinoprotein amine dehydrogenase"/>
    <property type="match status" value="5"/>
</dbReference>
<feature type="repeat" description="WD" evidence="3">
    <location>
        <begin position="1354"/>
        <end position="1395"/>
    </location>
</feature>
<evidence type="ECO:0000256" key="3">
    <source>
        <dbReference type="PROSITE-ProRule" id="PRU00221"/>
    </source>
</evidence>
<keyword evidence="7" id="KW-1185">Reference proteome</keyword>
<dbReference type="Pfam" id="PF20703">
    <property type="entry name" value="nSTAND1"/>
    <property type="match status" value="1"/>
</dbReference>
<feature type="repeat" description="WD" evidence="3">
    <location>
        <begin position="1143"/>
        <end position="1173"/>
    </location>
</feature>
<proteinExistence type="predicted"/>
<dbReference type="PROSITE" id="PS00678">
    <property type="entry name" value="WD_REPEATS_1"/>
    <property type="match status" value="5"/>
</dbReference>
<dbReference type="PANTHER" id="PTHR19879">
    <property type="entry name" value="TRANSCRIPTION INITIATION FACTOR TFIID"/>
    <property type="match status" value="1"/>
</dbReference>
<feature type="repeat" description="WD" evidence="3">
    <location>
        <begin position="1405"/>
        <end position="1435"/>
    </location>
</feature>
<feature type="region of interest" description="Disordered" evidence="4">
    <location>
        <begin position="149"/>
        <end position="172"/>
    </location>
</feature>
<dbReference type="InterPro" id="IPR036322">
    <property type="entry name" value="WD40_repeat_dom_sf"/>
</dbReference>
<dbReference type="InterPro" id="IPR009003">
    <property type="entry name" value="Peptidase_S1_PA"/>
</dbReference>
<feature type="repeat" description="WD" evidence="3">
    <location>
        <begin position="1268"/>
        <end position="1300"/>
    </location>
</feature>
<keyword evidence="1 3" id="KW-0853">WD repeat</keyword>
<dbReference type="SMART" id="SM00320">
    <property type="entry name" value="WD40"/>
    <property type="match status" value="14"/>
</dbReference>
<feature type="domain" description="TIR" evidence="5">
    <location>
        <begin position="250"/>
        <end position="386"/>
    </location>
</feature>
<dbReference type="InterPro" id="IPR049052">
    <property type="entry name" value="nSTAND1"/>
</dbReference>
<dbReference type="CDD" id="cd00200">
    <property type="entry name" value="WD40"/>
    <property type="match status" value="2"/>
</dbReference>
<evidence type="ECO:0000259" key="5">
    <source>
        <dbReference type="PROSITE" id="PS50104"/>
    </source>
</evidence>
<feature type="repeat" description="WD" evidence="3">
    <location>
        <begin position="1015"/>
        <end position="1056"/>
    </location>
</feature>
<evidence type="ECO:0000313" key="6">
    <source>
        <dbReference type="EMBL" id="GAA2430916.1"/>
    </source>
</evidence>
<feature type="repeat" description="WD" evidence="3">
    <location>
        <begin position="973"/>
        <end position="1014"/>
    </location>
</feature>
<dbReference type="Pfam" id="PF13365">
    <property type="entry name" value="Trypsin_2"/>
    <property type="match status" value="1"/>
</dbReference>
<dbReference type="Gene3D" id="2.40.10.120">
    <property type="match status" value="1"/>
</dbReference>
<comment type="caution">
    <text evidence="6">The sequence shown here is derived from an EMBL/GenBank/DDBJ whole genome shotgun (WGS) entry which is preliminary data.</text>
</comment>
<dbReference type="SUPFAM" id="SSF52200">
    <property type="entry name" value="Toll/Interleukin receptor TIR domain"/>
    <property type="match status" value="1"/>
</dbReference>
<evidence type="ECO:0000256" key="1">
    <source>
        <dbReference type="ARBA" id="ARBA00022574"/>
    </source>
</evidence>
<dbReference type="SUPFAM" id="SSF50978">
    <property type="entry name" value="WD40 repeat-like"/>
    <property type="match status" value="2"/>
</dbReference>
<name>A0ABP5WM92_9ACTN</name>
<protein>
    <recommendedName>
        <fullName evidence="5">TIR domain-containing protein</fullName>
    </recommendedName>
</protein>
<dbReference type="SUPFAM" id="SSF52540">
    <property type="entry name" value="P-loop containing nucleoside triphosphate hydrolases"/>
    <property type="match status" value="1"/>
</dbReference>
<feature type="repeat" description="WD" evidence="3">
    <location>
        <begin position="1101"/>
        <end position="1142"/>
    </location>
</feature>
<dbReference type="InterPro" id="IPR001680">
    <property type="entry name" value="WD40_rpt"/>
</dbReference>
<dbReference type="Pfam" id="PF00400">
    <property type="entry name" value="WD40"/>
    <property type="match status" value="12"/>
</dbReference>
<dbReference type="Gene3D" id="3.40.50.300">
    <property type="entry name" value="P-loop containing nucleotide triphosphate hydrolases"/>
    <property type="match status" value="1"/>
</dbReference>
<dbReference type="SUPFAM" id="SSF50494">
    <property type="entry name" value="Trypsin-like serine proteases"/>
    <property type="match status" value="1"/>
</dbReference>
<dbReference type="Pfam" id="PF13676">
    <property type="entry name" value="TIR_2"/>
    <property type="match status" value="1"/>
</dbReference>
<feature type="repeat" description="WD" evidence="3">
    <location>
        <begin position="1057"/>
        <end position="1098"/>
    </location>
</feature>
<dbReference type="InterPro" id="IPR020472">
    <property type="entry name" value="WD40_PAC1"/>
</dbReference>
<dbReference type="PRINTS" id="PR00320">
    <property type="entry name" value="GPROTEINBRPT"/>
</dbReference>
<dbReference type="Proteomes" id="UP001501231">
    <property type="component" value="Unassembled WGS sequence"/>
</dbReference>
<dbReference type="InterPro" id="IPR035897">
    <property type="entry name" value="Toll_tir_struct_dom_sf"/>
</dbReference>
<accession>A0ABP5WM92</accession>
<dbReference type="PROSITE" id="PS50104">
    <property type="entry name" value="TIR"/>
    <property type="match status" value="1"/>
</dbReference>
<feature type="compositionally biased region" description="Basic and acidic residues" evidence="4">
    <location>
        <begin position="149"/>
        <end position="169"/>
    </location>
</feature>
<dbReference type="InterPro" id="IPR019775">
    <property type="entry name" value="WD40_repeat_CS"/>
</dbReference>
<feature type="repeat" description="WD" evidence="3">
    <location>
        <begin position="889"/>
        <end position="930"/>
    </location>
</feature>
<reference evidence="7" key="1">
    <citation type="journal article" date="2019" name="Int. J. Syst. Evol. Microbiol.">
        <title>The Global Catalogue of Microorganisms (GCM) 10K type strain sequencing project: providing services to taxonomists for standard genome sequencing and annotation.</title>
        <authorList>
            <consortium name="The Broad Institute Genomics Platform"/>
            <consortium name="The Broad Institute Genome Sequencing Center for Infectious Disease"/>
            <person name="Wu L."/>
            <person name="Ma J."/>
        </authorList>
    </citation>
    <scope>NUCLEOTIDE SEQUENCE [LARGE SCALE GENOMIC DNA]</scope>
    <source>
        <strain evidence="7">JCM 3325</strain>
    </source>
</reference>
<dbReference type="PANTHER" id="PTHR19879:SF9">
    <property type="entry name" value="TRANSCRIPTION INITIATION FACTOR TFIID SUBUNIT 5"/>
    <property type="match status" value="1"/>
</dbReference>